<dbReference type="RefSeq" id="WP_194855256.1">
    <property type="nucleotide sequence ID" value="NZ_ARXR01000004.1"/>
</dbReference>
<dbReference type="Proteomes" id="UP000644441">
    <property type="component" value="Unassembled WGS sequence"/>
</dbReference>
<feature type="transmembrane region" description="Helical" evidence="1">
    <location>
        <begin position="52"/>
        <end position="72"/>
    </location>
</feature>
<proteinExistence type="predicted"/>
<keyword evidence="1" id="KW-0472">Membrane</keyword>
<keyword evidence="1" id="KW-0812">Transmembrane</keyword>
<comment type="caution">
    <text evidence="3">The sequence shown here is derived from an EMBL/GenBank/DDBJ whole genome shotgun (WGS) entry which is preliminary data.</text>
</comment>
<accession>A0ABS0AF55</accession>
<reference evidence="3 4" key="1">
    <citation type="submission" date="2012-09" db="EMBL/GenBank/DDBJ databases">
        <title>Genome Sequence of alkane-degrading Bacterium Alcanivorax venustensis ISO4.</title>
        <authorList>
            <person name="Lai Q."/>
            <person name="Shao Z."/>
        </authorList>
    </citation>
    <scope>NUCLEOTIDE SEQUENCE [LARGE SCALE GENOMIC DNA]</scope>
    <source>
        <strain evidence="3 4">ISO4</strain>
    </source>
</reference>
<dbReference type="PIRSF" id="PIRSF029509">
    <property type="entry name" value="UCP029509"/>
    <property type="match status" value="1"/>
</dbReference>
<feature type="domain" description="DUF2231" evidence="2">
    <location>
        <begin position="14"/>
        <end position="133"/>
    </location>
</feature>
<protein>
    <recommendedName>
        <fullName evidence="2">DUF2231 domain-containing protein</fullName>
    </recommendedName>
</protein>
<sequence>MADNNVTDYPRALHPLHAILLAFPLPLFLGALLSDLAYSSTYEVQWTNFASWLIAGAMLTGALVTLWALVECVVSGRQRTGKHFAYLIVLLVMMAVGFINALVHAKDGWAAMPAGLWLSVVVTLLALIASWIGYAGLRAREVAHAR</sequence>
<evidence type="ECO:0000313" key="4">
    <source>
        <dbReference type="Proteomes" id="UP000644441"/>
    </source>
</evidence>
<feature type="transmembrane region" description="Helical" evidence="1">
    <location>
        <begin position="84"/>
        <end position="103"/>
    </location>
</feature>
<feature type="transmembrane region" description="Helical" evidence="1">
    <location>
        <begin position="115"/>
        <end position="137"/>
    </location>
</feature>
<evidence type="ECO:0000313" key="3">
    <source>
        <dbReference type="EMBL" id="MBF5052207.1"/>
    </source>
</evidence>
<dbReference type="InterPro" id="IPR016923">
    <property type="entry name" value="UCP029509"/>
</dbReference>
<dbReference type="InterPro" id="IPR019251">
    <property type="entry name" value="DUF2231_TM"/>
</dbReference>
<evidence type="ECO:0000256" key="1">
    <source>
        <dbReference type="SAM" id="Phobius"/>
    </source>
</evidence>
<organism evidence="3 4">
    <name type="scientific">Alloalcanivorax venustensis ISO4</name>
    <dbReference type="NCBI Taxonomy" id="1177184"/>
    <lineage>
        <taxon>Bacteria</taxon>
        <taxon>Pseudomonadati</taxon>
        <taxon>Pseudomonadota</taxon>
        <taxon>Gammaproteobacteria</taxon>
        <taxon>Oceanospirillales</taxon>
        <taxon>Alcanivoracaceae</taxon>
        <taxon>Alloalcanivorax</taxon>
    </lineage>
</organism>
<name>A0ABS0AF55_9GAMM</name>
<feature type="transmembrane region" description="Helical" evidence="1">
    <location>
        <begin position="12"/>
        <end position="32"/>
    </location>
</feature>
<dbReference type="EMBL" id="ARXR01000004">
    <property type="protein sequence ID" value="MBF5052207.1"/>
    <property type="molecule type" value="Genomic_DNA"/>
</dbReference>
<gene>
    <name evidence="3" type="ORF">ISO4_00809</name>
</gene>
<dbReference type="Pfam" id="PF09990">
    <property type="entry name" value="DUF2231"/>
    <property type="match status" value="1"/>
</dbReference>
<keyword evidence="1" id="KW-1133">Transmembrane helix</keyword>
<keyword evidence="4" id="KW-1185">Reference proteome</keyword>
<evidence type="ECO:0000259" key="2">
    <source>
        <dbReference type="Pfam" id="PF09990"/>
    </source>
</evidence>